<sequence length="306" mass="35514">MYYSIDLAGKVYPNPNYVQTRKRINSLVDKYLSTGILYSRLHDLPTQFENPHQRHWQPIDWKAVSDEQIVGVGKNLFITFLANAAEIETPIRHYALESRDYLQTVHPQLARFMGGALTEDGKILEIGVWEKEERQHAPVFQKIYEKLTHQKLQAKPNTVQGYQQSHDLRQDVYSHVLSRIATEWSATSLYLWLMAHSTGELQHAIAQPLQDEINHLAKFWGIGIWAFGDSYITRLKGMTKTLIDLLNHHQSERTHSVEFGFTNALYAVELMFTFTRVMARLNYWHKSLNLTYLENLFGQAPVFALP</sequence>
<evidence type="ECO:0000313" key="2">
    <source>
        <dbReference type="Proteomes" id="UP000271624"/>
    </source>
</evidence>
<reference evidence="1" key="1">
    <citation type="submission" date="2018-12" db="EMBL/GenBank/DDBJ databases">
        <authorList>
            <person name="Will S."/>
            <person name="Neumann-Schaal M."/>
            <person name="Henke P."/>
        </authorList>
    </citation>
    <scope>NUCLEOTIDE SEQUENCE</scope>
    <source>
        <strain evidence="1">PCC 7102</strain>
    </source>
</reference>
<organism evidence="1 2">
    <name type="scientific">Dulcicalothrix desertica PCC 7102</name>
    <dbReference type="NCBI Taxonomy" id="232991"/>
    <lineage>
        <taxon>Bacteria</taxon>
        <taxon>Bacillati</taxon>
        <taxon>Cyanobacteriota</taxon>
        <taxon>Cyanophyceae</taxon>
        <taxon>Nostocales</taxon>
        <taxon>Calotrichaceae</taxon>
        <taxon>Dulcicalothrix</taxon>
    </lineage>
</organism>
<keyword evidence="2" id="KW-1185">Reference proteome</keyword>
<name>A0A433V817_9CYAN</name>
<dbReference type="OrthoDB" id="479408at2"/>
<reference evidence="1" key="2">
    <citation type="journal article" date="2019" name="Genome Biol. Evol.">
        <title>Day and night: Metabolic profiles and evolutionary relationships of six axenic non-marine cyanobacteria.</title>
        <authorList>
            <person name="Will S.E."/>
            <person name="Henke P."/>
            <person name="Boedeker C."/>
            <person name="Huang S."/>
            <person name="Brinkmann H."/>
            <person name="Rohde M."/>
            <person name="Jarek M."/>
            <person name="Friedl T."/>
            <person name="Seufert S."/>
            <person name="Schumacher M."/>
            <person name="Overmann J."/>
            <person name="Neumann-Schaal M."/>
            <person name="Petersen J."/>
        </authorList>
    </citation>
    <scope>NUCLEOTIDE SEQUENCE [LARGE SCALE GENOMIC DNA]</scope>
    <source>
        <strain evidence="1">PCC 7102</strain>
    </source>
</reference>
<dbReference type="RefSeq" id="WP_127084491.1">
    <property type="nucleotide sequence ID" value="NZ_RSCL01000017.1"/>
</dbReference>
<gene>
    <name evidence="1" type="ORF">DSM106972_063060</name>
</gene>
<dbReference type="SUPFAM" id="SSF47240">
    <property type="entry name" value="Ferritin-like"/>
    <property type="match status" value="1"/>
</dbReference>
<comment type="caution">
    <text evidence="1">The sequence shown here is derived from an EMBL/GenBank/DDBJ whole genome shotgun (WGS) entry which is preliminary data.</text>
</comment>
<dbReference type="Proteomes" id="UP000271624">
    <property type="component" value="Unassembled WGS sequence"/>
</dbReference>
<accession>A0A433V817</accession>
<dbReference type="InterPro" id="IPR009078">
    <property type="entry name" value="Ferritin-like_SF"/>
</dbReference>
<dbReference type="AlphaFoldDB" id="A0A433V817"/>
<evidence type="ECO:0008006" key="3">
    <source>
        <dbReference type="Google" id="ProtNLM"/>
    </source>
</evidence>
<proteinExistence type="predicted"/>
<evidence type="ECO:0000313" key="1">
    <source>
        <dbReference type="EMBL" id="RUT02231.1"/>
    </source>
</evidence>
<dbReference type="EMBL" id="RSCL01000017">
    <property type="protein sequence ID" value="RUT02231.1"/>
    <property type="molecule type" value="Genomic_DNA"/>
</dbReference>
<protein>
    <recommendedName>
        <fullName evidence="3">Ferritin-like domain-containing protein</fullName>
    </recommendedName>
</protein>